<feature type="transmembrane region" description="Helical" evidence="2">
    <location>
        <begin position="30"/>
        <end position="51"/>
    </location>
</feature>
<accession>A0ABT5Z7H1</accession>
<feature type="region of interest" description="Disordered" evidence="1">
    <location>
        <begin position="1"/>
        <end position="25"/>
    </location>
</feature>
<keyword evidence="2" id="KW-0472">Membrane</keyword>
<organism evidence="4 5">
    <name type="scientific">Streptantibioticus ferralitis</name>
    <dbReference type="NCBI Taxonomy" id="236510"/>
    <lineage>
        <taxon>Bacteria</taxon>
        <taxon>Bacillati</taxon>
        <taxon>Actinomycetota</taxon>
        <taxon>Actinomycetes</taxon>
        <taxon>Kitasatosporales</taxon>
        <taxon>Streptomycetaceae</taxon>
        <taxon>Streptantibioticus</taxon>
    </lineage>
</organism>
<sequence length="189" mass="19446">MRGIRRRLRPDQPHPPRRRPGWWGRDNGGIALETAVMSVVFILLLGLLVAAGRIMLARGVADNAAHAAAREASLALTPDTGQQAAQAAARTSLQDSGFHCSNMQVTVNSQGVASPVGQAATVTATVSCTVALSDIALPGLPGSRTLTGHFTSVVDPYRTRALGFTNSEGTSAAPTLPSLAAAESGVGVL</sequence>
<keyword evidence="2" id="KW-1133">Transmembrane helix</keyword>
<keyword evidence="2" id="KW-0812">Transmembrane</keyword>
<evidence type="ECO:0000259" key="3">
    <source>
        <dbReference type="Pfam" id="PF07811"/>
    </source>
</evidence>
<dbReference type="Pfam" id="PF07811">
    <property type="entry name" value="TadE"/>
    <property type="match status" value="1"/>
</dbReference>
<dbReference type="RefSeq" id="WP_275819576.1">
    <property type="nucleotide sequence ID" value="NZ_BAAANM010000028.1"/>
</dbReference>
<dbReference type="EMBL" id="JARHTQ010000025">
    <property type="protein sequence ID" value="MDF2259704.1"/>
    <property type="molecule type" value="Genomic_DNA"/>
</dbReference>
<proteinExistence type="predicted"/>
<keyword evidence="5" id="KW-1185">Reference proteome</keyword>
<evidence type="ECO:0000256" key="1">
    <source>
        <dbReference type="SAM" id="MobiDB-lite"/>
    </source>
</evidence>
<evidence type="ECO:0000256" key="2">
    <source>
        <dbReference type="SAM" id="Phobius"/>
    </source>
</evidence>
<gene>
    <name evidence="4" type="ORF">P2L57_29485</name>
</gene>
<evidence type="ECO:0000313" key="4">
    <source>
        <dbReference type="EMBL" id="MDF2259704.1"/>
    </source>
</evidence>
<protein>
    <submittedName>
        <fullName evidence="4">TadE/TadG family type IV pilus assembly protein</fullName>
    </submittedName>
</protein>
<dbReference type="InterPro" id="IPR012495">
    <property type="entry name" value="TadE-like_dom"/>
</dbReference>
<name>A0ABT5Z7H1_9ACTN</name>
<feature type="domain" description="TadE-like" evidence="3">
    <location>
        <begin position="28"/>
        <end position="70"/>
    </location>
</feature>
<dbReference type="Proteomes" id="UP001220022">
    <property type="component" value="Unassembled WGS sequence"/>
</dbReference>
<evidence type="ECO:0000313" key="5">
    <source>
        <dbReference type="Proteomes" id="UP001220022"/>
    </source>
</evidence>
<comment type="caution">
    <text evidence="4">The sequence shown here is derived from an EMBL/GenBank/DDBJ whole genome shotgun (WGS) entry which is preliminary data.</text>
</comment>
<reference evidence="4 5" key="1">
    <citation type="submission" date="2023-03" db="EMBL/GenBank/DDBJ databases">
        <title>Draft genome sequence of type strain Streptomyces ferralitis JCM 14344.</title>
        <authorList>
            <person name="Klaysubun C."/>
            <person name="Duangmal K."/>
        </authorList>
    </citation>
    <scope>NUCLEOTIDE SEQUENCE [LARGE SCALE GENOMIC DNA]</scope>
    <source>
        <strain evidence="4 5">JCM 14344</strain>
    </source>
</reference>